<evidence type="ECO:0000313" key="3">
    <source>
        <dbReference type="Proteomes" id="UP000488299"/>
    </source>
</evidence>
<dbReference type="AlphaFoldDB" id="A0A7J5TSH6"/>
<gene>
    <name evidence="2" type="ORF">F5984_25085</name>
</gene>
<evidence type="ECO:0008006" key="4">
    <source>
        <dbReference type="Google" id="ProtNLM"/>
    </source>
</evidence>
<sequence>MKLTPNRAPEWLFGGVALLPILYYAVTLVRYAWNMPYMDDYPVLVEFLNRWPGASWAARLDGLLEQNNFHRVVWVKALALLNVGVTDTINFTFLQWVGNAALLLTAWLLYRASSSISRWAFLPALFLIFQFQSWNNAFWAMAAVSNLWAPAWALLALWLGSQSGQRSFWMGVGIGLVALLTNGNGIVVLPLILLMCVTNSAQPVDRVKQAIGLGTITLIALYLYFRGYNNPSGPALSSLLSPEKIGHLLALDTAFLGAMFYHPSVAWVSQVVGGFTIVWTGYLILTRYDRHNPTLFWFLIFLHLTGLMLAVNRIEKGTELMYASRYRNITALMLATTWLTLADVARLARFRWQTALTSLVLAGSVAIWGVSNYTYAGKIVRFRELKQTDQFLWQQVGIIRGCAPTLQPAQALSQLRTNQLFSPAELTIVHLASTPVAVSIPPLGSPAIDYRIDLQQPIGAYRLISGWAKIRGRKANFNDTYLGVRTPNGWQFYSTLFHQRLDLADSVNEKDTGFSAILPAETAGMPVGILVRSGGSTGFVEL</sequence>
<dbReference type="RefSeq" id="WP_152126947.1">
    <property type="nucleotide sequence ID" value="NZ_WELI01000017.1"/>
</dbReference>
<feature type="transmembrane region" description="Helical" evidence="1">
    <location>
        <begin position="294"/>
        <end position="314"/>
    </location>
</feature>
<feature type="transmembrane region" description="Helical" evidence="1">
    <location>
        <begin position="207"/>
        <end position="225"/>
    </location>
</feature>
<feature type="transmembrane region" description="Helical" evidence="1">
    <location>
        <begin position="172"/>
        <end position="195"/>
    </location>
</feature>
<evidence type="ECO:0000313" key="2">
    <source>
        <dbReference type="EMBL" id="KAB7726155.1"/>
    </source>
</evidence>
<feature type="transmembrane region" description="Helical" evidence="1">
    <location>
        <begin position="267"/>
        <end position="285"/>
    </location>
</feature>
<organism evidence="2 3">
    <name type="scientific">Rudanella paleaurantiibacter</name>
    <dbReference type="NCBI Taxonomy" id="2614655"/>
    <lineage>
        <taxon>Bacteria</taxon>
        <taxon>Pseudomonadati</taxon>
        <taxon>Bacteroidota</taxon>
        <taxon>Cytophagia</taxon>
        <taxon>Cytophagales</taxon>
        <taxon>Cytophagaceae</taxon>
        <taxon>Rudanella</taxon>
    </lineage>
</organism>
<feature type="transmembrane region" description="Helical" evidence="1">
    <location>
        <begin position="356"/>
        <end position="376"/>
    </location>
</feature>
<keyword evidence="3" id="KW-1185">Reference proteome</keyword>
<reference evidence="2 3" key="1">
    <citation type="submission" date="2019-10" db="EMBL/GenBank/DDBJ databases">
        <title>Rudanella paleaurantiibacter sp. nov., isolated from sludge.</title>
        <authorList>
            <person name="Xu S.Q."/>
        </authorList>
    </citation>
    <scope>NUCLEOTIDE SEQUENCE [LARGE SCALE GENOMIC DNA]</scope>
    <source>
        <strain evidence="2 3">HX-22-17</strain>
    </source>
</reference>
<feature type="transmembrane region" description="Helical" evidence="1">
    <location>
        <begin position="12"/>
        <end position="33"/>
    </location>
</feature>
<protein>
    <recommendedName>
        <fullName evidence="4">YfhO family protein</fullName>
    </recommendedName>
</protein>
<feature type="transmembrane region" description="Helical" evidence="1">
    <location>
        <begin position="138"/>
        <end position="160"/>
    </location>
</feature>
<name>A0A7J5TSH6_9BACT</name>
<dbReference type="Proteomes" id="UP000488299">
    <property type="component" value="Unassembled WGS sequence"/>
</dbReference>
<feature type="transmembrane region" description="Helical" evidence="1">
    <location>
        <begin position="89"/>
        <end position="109"/>
    </location>
</feature>
<dbReference type="EMBL" id="WELI01000017">
    <property type="protein sequence ID" value="KAB7726155.1"/>
    <property type="molecule type" value="Genomic_DNA"/>
</dbReference>
<keyword evidence="1" id="KW-1133">Transmembrane helix</keyword>
<keyword evidence="1" id="KW-0472">Membrane</keyword>
<comment type="caution">
    <text evidence="2">The sequence shown here is derived from an EMBL/GenBank/DDBJ whole genome shotgun (WGS) entry which is preliminary data.</text>
</comment>
<feature type="transmembrane region" description="Helical" evidence="1">
    <location>
        <begin position="326"/>
        <end position="344"/>
    </location>
</feature>
<evidence type="ECO:0000256" key="1">
    <source>
        <dbReference type="SAM" id="Phobius"/>
    </source>
</evidence>
<proteinExistence type="predicted"/>
<keyword evidence="1" id="KW-0812">Transmembrane</keyword>
<accession>A0A7J5TSH6</accession>